<dbReference type="PROSITE" id="PS51471">
    <property type="entry name" value="FE2OG_OXY"/>
    <property type="match status" value="1"/>
</dbReference>
<dbReference type="GO" id="GO:0046872">
    <property type="term" value="F:metal ion binding"/>
    <property type="evidence" value="ECO:0007669"/>
    <property type="project" value="UniProtKB-KW"/>
</dbReference>
<keyword evidence="5" id="KW-0223">Dioxygenase</keyword>
<keyword evidence="3" id="KW-0479">Metal-binding</keyword>
<evidence type="ECO:0000313" key="5">
    <source>
        <dbReference type="EMBL" id="SNQ47747.1"/>
    </source>
</evidence>
<evidence type="ECO:0000259" key="4">
    <source>
        <dbReference type="PROSITE" id="PS51471"/>
    </source>
</evidence>
<dbReference type="InterPro" id="IPR026992">
    <property type="entry name" value="DIOX_N"/>
</dbReference>
<dbReference type="AlphaFoldDB" id="A0A2I2KPZ8"/>
<dbReference type="EMBL" id="FZMO01000112">
    <property type="protein sequence ID" value="SNQ47747.1"/>
    <property type="molecule type" value="Genomic_DNA"/>
</dbReference>
<feature type="domain" description="Fe2OG dioxygenase" evidence="4">
    <location>
        <begin position="187"/>
        <end position="294"/>
    </location>
</feature>
<dbReference type="GO" id="GO:0051213">
    <property type="term" value="F:dioxygenase activity"/>
    <property type="evidence" value="ECO:0007669"/>
    <property type="project" value="UniProtKB-KW"/>
</dbReference>
<dbReference type="RefSeq" id="WP_243407446.1">
    <property type="nucleotide sequence ID" value="NZ_FZMO01000112.1"/>
</dbReference>
<accession>A0A2I2KPZ8</accession>
<organism evidence="5 6">
    <name type="scientific">Frankia canadensis</name>
    <dbReference type="NCBI Taxonomy" id="1836972"/>
    <lineage>
        <taxon>Bacteria</taxon>
        <taxon>Bacillati</taxon>
        <taxon>Actinomycetota</taxon>
        <taxon>Actinomycetes</taxon>
        <taxon>Frankiales</taxon>
        <taxon>Frankiaceae</taxon>
        <taxon>Frankia</taxon>
    </lineage>
</organism>
<dbReference type="GO" id="GO:0017000">
    <property type="term" value="P:antibiotic biosynthetic process"/>
    <property type="evidence" value="ECO:0007669"/>
    <property type="project" value="UniProtKB-KW"/>
</dbReference>
<dbReference type="InterPro" id="IPR050231">
    <property type="entry name" value="Iron_ascorbate_oxido_reductase"/>
</dbReference>
<dbReference type="Pfam" id="PF14226">
    <property type="entry name" value="DIOX_N"/>
    <property type="match status" value="1"/>
</dbReference>
<comment type="similarity">
    <text evidence="3">Belongs to the iron/ascorbate-dependent oxidoreductase family.</text>
</comment>
<keyword evidence="2" id="KW-0045">Antibiotic biosynthesis</keyword>
<dbReference type="InterPro" id="IPR044861">
    <property type="entry name" value="IPNS-like_FE2OG_OXY"/>
</dbReference>
<comment type="pathway">
    <text evidence="1">Antibiotic biosynthesis.</text>
</comment>
<protein>
    <submittedName>
        <fullName evidence="5">Dioxygenase, isopenicillin N synthase</fullName>
    </submittedName>
</protein>
<dbReference type="Proteomes" id="UP000234331">
    <property type="component" value="Unassembled WGS sequence"/>
</dbReference>
<evidence type="ECO:0000256" key="1">
    <source>
        <dbReference type="ARBA" id="ARBA00004792"/>
    </source>
</evidence>
<name>A0A2I2KPZ8_9ACTN</name>
<sequence>MTSATSSSIPTGKDTSTMSDEIPVIDLEAALAADAPTDLLTRVRTAAERIGLIQVVNHGVPAELIGDFERRVERILRLPRPEKAKLASPSGHPFRGWRQWPDDFGRLEIERYSVGQFDNPADAAAAGVSEQWLGLYEHGNVWPPQDPDLRGVAFAYAEATAALARRVLGLYERVLGLPAGSFPHGEPSHLNLVVNDYPTWTYPEAASDEEKLLLLEHADGSAVTILHQRGDYSGLQAQRPDGSWIPVPVVPGALQVFSGTILTRWTNGLFRPVRHRVVAGGAATRQSTGIFFHPSLDTVLEPLPAFVGEDGTDFEPVVLGEIDETNVENYLQVFGRPEQVAAWREGRPYVSELAETSAGR</sequence>
<reference evidence="5 6" key="1">
    <citation type="submission" date="2017-06" db="EMBL/GenBank/DDBJ databases">
        <authorList>
            <person name="Kim H.J."/>
            <person name="Triplett B.A."/>
        </authorList>
    </citation>
    <scope>NUCLEOTIDE SEQUENCE [LARGE SCALE GENOMIC DNA]</scope>
    <source>
        <strain evidence="5">FRACA_ARgP5</strain>
    </source>
</reference>
<dbReference type="Gene3D" id="2.60.120.330">
    <property type="entry name" value="B-lactam Antibiotic, Isopenicillin N Synthase, Chain"/>
    <property type="match status" value="1"/>
</dbReference>
<gene>
    <name evidence="5" type="ORF">FRACA_20143</name>
</gene>
<dbReference type="SUPFAM" id="SSF51197">
    <property type="entry name" value="Clavaminate synthase-like"/>
    <property type="match status" value="1"/>
</dbReference>
<keyword evidence="6" id="KW-1185">Reference proteome</keyword>
<keyword evidence="3" id="KW-0560">Oxidoreductase</keyword>
<proteinExistence type="inferred from homology"/>
<dbReference type="Pfam" id="PF03171">
    <property type="entry name" value="2OG-FeII_Oxy"/>
    <property type="match status" value="1"/>
</dbReference>
<evidence type="ECO:0000256" key="3">
    <source>
        <dbReference type="RuleBase" id="RU003682"/>
    </source>
</evidence>
<dbReference type="InterPro" id="IPR027443">
    <property type="entry name" value="IPNS-like_sf"/>
</dbReference>
<evidence type="ECO:0000313" key="6">
    <source>
        <dbReference type="Proteomes" id="UP000234331"/>
    </source>
</evidence>
<keyword evidence="3" id="KW-0408">Iron</keyword>
<evidence type="ECO:0000256" key="2">
    <source>
        <dbReference type="ARBA" id="ARBA00023194"/>
    </source>
</evidence>
<dbReference type="PANTHER" id="PTHR47990">
    <property type="entry name" value="2-OXOGLUTARATE (2OG) AND FE(II)-DEPENDENT OXYGENASE SUPERFAMILY PROTEIN-RELATED"/>
    <property type="match status" value="1"/>
</dbReference>
<dbReference type="InterPro" id="IPR005123">
    <property type="entry name" value="Oxoglu/Fe-dep_dioxygenase_dom"/>
</dbReference>